<dbReference type="Gene3D" id="3.40.190.10">
    <property type="entry name" value="Periplasmic binding protein-like II"/>
    <property type="match status" value="2"/>
</dbReference>
<evidence type="ECO:0000256" key="2">
    <source>
        <dbReference type="ARBA" id="ARBA00022723"/>
    </source>
</evidence>
<dbReference type="Pfam" id="PF13531">
    <property type="entry name" value="SBP_bac_11"/>
    <property type="match status" value="1"/>
</dbReference>
<evidence type="ECO:0000256" key="1">
    <source>
        <dbReference type="ARBA" id="ARBA00009175"/>
    </source>
</evidence>
<comment type="caution">
    <text evidence="5">The sequence shown here is derived from an EMBL/GenBank/DDBJ whole genome shotgun (WGS) entry which is preliminary data.</text>
</comment>
<reference evidence="6" key="1">
    <citation type="journal article" date="2019" name="Int. J. Syst. Evol. Microbiol.">
        <title>The Global Catalogue of Microorganisms (GCM) 10K type strain sequencing project: providing services to taxonomists for standard genome sequencing and annotation.</title>
        <authorList>
            <consortium name="The Broad Institute Genomics Platform"/>
            <consortium name="The Broad Institute Genome Sequencing Center for Infectious Disease"/>
            <person name="Wu L."/>
            <person name="Ma J."/>
        </authorList>
    </citation>
    <scope>NUCLEOTIDE SEQUENCE [LARGE SCALE GENOMIC DNA]</scope>
    <source>
        <strain evidence="6">JCM 32226</strain>
    </source>
</reference>
<gene>
    <name evidence="5" type="primary">modA_2</name>
    <name evidence="5" type="ORF">GCM10023095_07820</name>
</gene>
<dbReference type="CDD" id="cd13539">
    <property type="entry name" value="PBP2_AvModA"/>
    <property type="match status" value="1"/>
</dbReference>
<organism evidence="5 6">
    <name type="scientific">Pseudaeromonas paramecii</name>
    <dbReference type="NCBI Taxonomy" id="2138166"/>
    <lineage>
        <taxon>Bacteria</taxon>
        <taxon>Pseudomonadati</taxon>
        <taxon>Pseudomonadota</taxon>
        <taxon>Gammaproteobacteria</taxon>
        <taxon>Aeromonadales</taxon>
        <taxon>Aeromonadaceae</taxon>
        <taxon>Pseudaeromonas</taxon>
    </lineage>
</organism>
<sequence length="247" mass="25885">MRTLRQIVSFTLLCLSLPALADQVQVAVAANFLAPMQAIASQFKAATGHEAVVVSGSTGKLFAQVQHGAPFEVFVSADSKTPKKLAAASLALADSQFTYAKGKLALWSPKADAVKDESALKGDFAHLAVANPKTAPYGAAALEVLAKLGLTDAVSGKLVEGENIGQTFQYVASGNAELGFVALSQIYQDGQLRQGSAWVVPTDLYSPLTQDAILLKKGEDNPAASALLAFLKGDQAKAIILQYGYML</sequence>
<comment type="similarity">
    <text evidence="1">Belongs to the bacterial solute-binding protein ModA family.</text>
</comment>
<dbReference type="InterPro" id="IPR005950">
    <property type="entry name" value="ModA"/>
</dbReference>
<dbReference type="RefSeq" id="WP_345010257.1">
    <property type="nucleotide sequence ID" value="NZ_BAABFC010000004.1"/>
</dbReference>
<protein>
    <submittedName>
        <fullName evidence="5">Molybdate ABC transporter substrate-binding protein</fullName>
    </submittedName>
</protein>
<dbReference type="InterPro" id="IPR044084">
    <property type="entry name" value="AvModA-like_subst-bd"/>
</dbReference>
<evidence type="ECO:0000313" key="5">
    <source>
        <dbReference type="EMBL" id="GAA4495102.1"/>
    </source>
</evidence>
<keyword evidence="3 4" id="KW-0732">Signal</keyword>
<feature type="signal peptide" evidence="4">
    <location>
        <begin position="1"/>
        <end position="21"/>
    </location>
</feature>
<dbReference type="SUPFAM" id="SSF53850">
    <property type="entry name" value="Periplasmic binding protein-like II"/>
    <property type="match status" value="1"/>
</dbReference>
<proteinExistence type="inferred from homology"/>
<dbReference type="PIRSF" id="PIRSF004846">
    <property type="entry name" value="ModA"/>
    <property type="match status" value="1"/>
</dbReference>
<dbReference type="EMBL" id="BAABFC010000004">
    <property type="protein sequence ID" value="GAA4495102.1"/>
    <property type="molecule type" value="Genomic_DNA"/>
</dbReference>
<accession>A0ABP8Q0A1</accession>
<dbReference type="InterPro" id="IPR050682">
    <property type="entry name" value="ModA/WtpA"/>
</dbReference>
<evidence type="ECO:0000313" key="6">
    <source>
        <dbReference type="Proteomes" id="UP001501321"/>
    </source>
</evidence>
<name>A0ABP8Q0A1_9GAMM</name>
<evidence type="ECO:0000256" key="4">
    <source>
        <dbReference type="SAM" id="SignalP"/>
    </source>
</evidence>
<dbReference type="Proteomes" id="UP001501321">
    <property type="component" value="Unassembled WGS sequence"/>
</dbReference>
<dbReference type="NCBIfam" id="TIGR01256">
    <property type="entry name" value="modA"/>
    <property type="match status" value="1"/>
</dbReference>
<evidence type="ECO:0000256" key="3">
    <source>
        <dbReference type="ARBA" id="ARBA00022729"/>
    </source>
</evidence>
<keyword evidence="2" id="KW-0479">Metal-binding</keyword>
<dbReference type="PANTHER" id="PTHR30632">
    <property type="entry name" value="MOLYBDATE-BINDING PERIPLASMIC PROTEIN"/>
    <property type="match status" value="1"/>
</dbReference>
<feature type="chain" id="PRO_5045235583" evidence="4">
    <location>
        <begin position="22"/>
        <end position="247"/>
    </location>
</feature>
<keyword evidence="6" id="KW-1185">Reference proteome</keyword>
<dbReference type="PANTHER" id="PTHR30632:SF14">
    <property type="entry name" value="TUNGSTATE_MOLYBDATE_CHROMATE-BINDING PROTEIN MODA"/>
    <property type="match status" value="1"/>
</dbReference>